<proteinExistence type="predicted"/>
<dbReference type="RefSeq" id="WP_039716643.1">
    <property type="nucleotide sequence ID" value="NZ_JTJC03000002.1"/>
</dbReference>
<organism evidence="2 3">
    <name type="scientific">Scytonema millei VB511283</name>
    <dbReference type="NCBI Taxonomy" id="1245923"/>
    <lineage>
        <taxon>Bacteria</taxon>
        <taxon>Bacillati</taxon>
        <taxon>Cyanobacteriota</taxon>
        <taxon>Cyanophyceae</taxon>
        <taxon>Nostocales</taxon>
        <taxon>Scytonemataceae</taxon>
        <taxon>Scytonema</taxon>
    </lineage>
</organism>
<comment type="caution">
    <text evidence="2">The sequence shown here is derived from an EMBL/GenBank/DDBJ whole genome shotgun (WGS) entry which is preliminary data.</text>
</comment>
<sequence>MKVVLFCGGLGTRLREAATNLPKPMVHIGYRPILWHIMKYYAYYGHKDFILCLGYKADAIKNYFLHYNECLSNDFTLLNGGKTIQLSNSDIEDWKITFVDTGLHSSIGQRFKAVEKYLEGEEVFLANYSDGLTDLNLPKFIDDFYQKDRIACFLCVKPSHSFHLVSATDDGLVSDIKDVKEAGIRINGGYFLFKREIYQYINEGEELVCEPFQRLMKLNQLTAYKYDGFWACMDTFKEQQQLDDLYCQGKAPWQVWKSTQSEYCWETNESKTFSLAYQIGR</sequence>
<evidence type="ECO:0000313" key="3">
    <source>
        <dbReference type="Proteomes" id="UP000031532"/>
    </source>
</evidence>
<dbReference type="Pfam" id="PF00483">
    <property type="entry name" value="NTP_transferase"/>
    <property type="match status" value="1"/>
</dbReference>
<dbReference type="GO" id="GO:0047343">
    <property type="term" value="F:glucose-1-phosphate cytidylyltransferase activity"/>
    <property type="evidence" value="ECO:0007669"/>
    <property type="project" value="InterPro"/>
</dbReference>
<dbReference type="Gene3D" id="3.90.550.10">
    <property type="entry name" value="Spore Coat Polysaccharide Biosynthesis Protein SpsA, Chain A"/>
    <property type="match status" value="1"/>
</dbReference>
<dbReference type="SUPFAM" id="SSF53448">
    <property type="entry name" value="Nucleotide-diphospho-sugar transferases"/>
    <property type="match status" value="1"/>
</dbReference>
<evidence type="ECO:0000259" key="1">
    <source>
        <dbReference type="Pfam" id="PF00483"/>
    </source>
</evidence>
<keyword evidence="2" id="KW-0808">Transferase</keyword>
<keyword evidence="3" id="KW-1185">Reference proteome</keyword>
<feature type="domain" description="Nucleotidyl transferase" evidence="1">
    <location>
        <begin position="3"/>
        <end position="204"/>
    </location>
</feature>
<reference evidence="2 3" key="1">
    <citation type="journal article" date="2015" name="Genome Announc.">
        <title>Draft Genome Sequence of the Terrestrial Cyanobacterium Scytonema millei VB511283, Isolated from Eastern India.</title>
        <authorList>
            <person name="Sen D."/>
            <person name="Chandrababunaidu M.M."/>
            <person name="Singh D."/>
            <person name="Sanghi N."/>
            <person name="Ghorai A."/>
            <person name="Mishra G.P."/>
            <person name="Madduluri M."/>
            <person name="Adhikary S.P."/>
            <person name="Tripathy S."/>
        </authorList>
    </citation>
    <scope>NUCLEOTIDE SEQUENCE [LARGE SCALE GENOMIC DNA]</scope>
    <source>
        <strain evidence="2 3">VB511283</strain>
    </source>
</reference>
<protein>
    <submittedName>
        <fullName evidence="2">Glucose-1-phosphate cytidylyltransferase</fullName>
    </submittedName>
</protein>
<dbReference type="AlphaFoldDB" id="A0A9X5I4F3"/>
<keyword evidence="2" id="KW-0548">Nucleotidyltransferase</keyword>
<dbReference type="OrthoDB" id="9801899at2"/>
<dbReference type="Proteomes" id="UP000031532">
    <property type="component" value="Unassembled WGS sequence"/>
</dbReference>
<accession>A0A9X5I4F3</accession>
<name>A0A9X5I4F3_9CYAN</name>
<evidence type="ECO:0000313" key="2">
    <source>
        <dbReference type="EMBL" id="NHC34861.1"/>
    </source>
</evidence>
<dbReference type="InterPro" id="IPR005835">
    <property type="entry name" value="NTP_transferase_dom"/>
</dbReference>
<dbReference type="PANTHER" id="PTHR47183:SF3">
    <property type="entry name" value="TRANSFERASE"/>
    <property type="match status" value="1"/>
</dbReference>
<dbReference type="EMBL" id="JTJC03000002">
    <property type="protein sequence ID" value="NHC34861.1"/>
    <property type="molecule type" value="Genomic_DNA"/>
</dbReference>
<dbReference type="PANTHER" id="PTHR47183">
    <property type="entry name" value="GLUCOSE-1-PHOSPHATE CYTIDYLYLTRANSFERASE-RELATED"/>
    <property type="match status" value="1"/>
</dbReference>
<dbReference type="InterPro" id="IPR013446">
    <property type="entry name" value="G1P_cyt_trans-like"/>
</dbReference>
<gene>
    <name evidence="2" type="ORF">QH73_0009340</name>
</gene>
<dbReference type="InterPro" id="IPR029044">
    <property type="entry name" value="Nucleotide-diphossugar_trans"/>
</dbReference>